<dbReference type="STRING" id="1618446.UV61_C0001G0026"/>
<dbReference type="InterPro" id="IPR052509">
    <property type="entry name" value="Metal_resp_DNA-bind_regulator"/>
</dbReference>
<organism evidence="2 3">
    <name type="scientific">Candidatus Gottesmanbacteria bacterium GW2011_GWB1_43_11</name>
    <dbReference type="NCBI Taxonomy" id="1618446"/>
    <lineage>
        <taxon>Bacteria</taxon>
        <taxon>Candidatus Gottesmaniibacteriota</taxon>
    </lineage>
</organism>
<evidence type="ECO:0000313" key="3">
    <source>
        <dbReference type="Proteomes" id="UP000034050"/>
    </source>
</evidence>
<dbReference type="Pfam" id="PF03551">
    <property type="entry name" value="PadR"/>
    <property type="match status" value="1"/>
</dbReference>
<sequence>MIFTYMSTMNVISFRSRDFGTIERFVEPCILLLLSKASAHGYGLMDGLAKHCGEKVDIGNLYRTLRRMEQVGWVTSKWDSQENERDKRVYSITKTGRAFLKGAVASLQQTDELIHHLFRGYQKVYPEGSAT</sequence>
<dbReference type="Gene3D" id="1.10.10.10">
    <property type="entry name" value="Winged helix-like DNA-binding domain superfamily/Winged helix DNA-binding domain"/>
    <property type="match status" value="1"/>
</dbReference>
<name>A0A0G1CQ21_9BACT</name>
<comment type="caution">
    <text evidence="2">The sequence shown here is derived from an EMBL/GenBank/DDBJ whole genome shotgun (WGS) entry which is preliminary data.</text>
</comment>
<dbReference type="AlphaFoldDB" id="A0A0G1CQ21"/>
<dbReference type="Proteomes" id="UP000034050">
    <property type="component" value="Unassembled WGS sequence"/>
</dbReference>
<dbReference type="InterPro" id="IPR036390">
    <property type="entry name" value="WH_DNA-bd_sf"/>
</dbReference>
<dbReference type="InterPro" id="IPR005149">
    <property type="entry name" value="Tscrpt_reg_PadR_N"/>
</dbReference>
<reference evidence="2 3" key="1">
    <citation type="journal article" date="2015" name="Nature">
        <title>rRNA introns, odd ribosomes, and small enigmatic genomes across a large radiation of phyla.</title>
        <authorList>
            <person name="Brown C.T."/>
            <person name="Hug L.A."/>
            <person name="Thomas B.C."/>
            <person name="Sharon I."/>
            <person name="Castelle C.J."/>
            <person name="Singh A."/>
            <person name="Wilkins M.J."/>
            <person name="Williams K.H."/>
            <person name="Banfield J.F."/>
        </authorList>
    </citation>
    <scope>NUCLEOTIDE SEQUENCE [LARGE SCALE GENOMIC DNA]</scope>
</reference>
<evidence type="ECO:0000259" key="1">
    <source>
        <dbReference type="Pfam" id="PF03551"/>
    </source>
</evidence>
<feature type="domain" description="Transcription regulator PadR N-terminal" evidence="1">
    <location>
        <begin position="30"/>
        <end position="101"/>
    </location>
</feature>
<dbReference type="EMBL" id="LCFD01000001">
    <property type="protein sequence ID" value="KKS87619.1"/>
    <property type="molecule type" value="Genomic_DNA"/>
</dbReference>
<evidence type="ECO:0000313" key="2">
    <source>
        <dbReference type="EMBL" id="KKS87619.1"/>
    </source>
</evidence>
<proteinExistence type="predicted"/>
<protein>
    <submittedName>
        <fullName evidence="2">PadR-like protein family transcriptional regulator</fullName>
    </submittedName>
</protein>
<dbReference type="SUPFAM" id="SSF46785">
    <property type="entry name" value="Winged helix' DNA-binding domain"/>
    <property type="match status" value="1"/>
</dbReference>
<gene>
    <name evidence="2" type="ORF">UV61_C0001G0026</name>
</gene>
<dbReference type="PANTHER" id="PTHR33169:SF14">
    <property type="entry name" value="TRANSCRIPTIONAL REGULATOR RV3488"/>
    <property type="match status" value="1"/>
</dbReference>
<accession>A0A0G1CQ21</accession>
<dbReference type="PANTHER" id="PTHR33169">
    <property type="entry name" value="PADR-FAMILY TRANSCRIPTIONAL REGULATOR"/>
    <property type="match status" value="1"/>
</dbReference>
<dbReference type="InterPro" id="IPR036388">
    <property type="entry name" value="WH-like_DNA-bd_sf"/>
</dbReference>